<evidence type="ECO:0000313" key="2">
    <source>
        <dbReference type="EMBL" id="KAH3897318.1"/>
    </source>
</evidence>
<sequence>MCPCNCIACDESMMCQSCKQGYLGKSCMHPCGDGCLNSTCGFDTSECQCKDGFYTAYCNAMCSPYCQDVCDNTTGACRCKPGYSAATCTRRCPKFCTECTDETSCSAFRKIYLDMSTEM</sequence>
<comment type="caution">
    <text evidence="2">The sequence shown here is derived from an EMBL/GenBank/DDBJ whole genome shotgun (WGS) entry which is preliminary data.</text>
</comment>
<reference evidence="2" key="1">
    <citation type="journal article" date="2019" name="bioRxiv">
        <title>The Genome of the Zebra Mussel, Dreissena polymorpha: A Resource for Invasive Species Research.</title>
        <authorList>
            <person name="McCartney M.A."/>
            <person name="Auch B."/>
            <person name="Kono T."/>
            <person name="Mallez S."/>
            <person name="Zhang Y."/>
            <person name="Obille A."/>
            <person name="Becker A."/>
            <person name="Abrahante J.E."/>
            <person name="Garbe J."/>
            <person name="Badalamenti J.P."/>
            <person name="Herman A."/>
            <person name="Mangelson H."/>
            <person name="Liachko I."/>
            <person name="Sullivan S."/>
            <person name="Sone E.D."/>
            <person name="Koren S."/>
            <person name="Silverstein K.A.T."/>
            <person name="Beckman K.B."/>
            <person name="Gohl D.M."/>
        </authorList>
    </citation>
    <scope>NUCLEOTIDE SEQUENCE</scope>
    <source>
        <strain evidence="2">Duluth1</strain>
        <tissue evidence="2">Whole animal</tissue>
    </source>
</reference>
<dbReference type="AlphaFoldDB" id="A0A9D4NIP3"/>
<feature type="domain" description="EGF-like" evidence="1">
    <location>
        <begin position="30"/>
        <end position="59"/>
    </location>
</feature>
<evidence type="ECO:0000313" key="3">
    <source>
        <dbReference type="Proteomes" id="UP000828390"/>
    </source>
</evidence>
<protein>
    <recommendedName>
        <fullName evidence="1">EGF-like domain-containing protein</fullName>
    </recommendedName>
</protein>
<feature type="domain" description="EGF-like" evidence="1">
    <location>
        <begin position="61"/>
        <end position="89"/>
    </location>
</feature>
<reference evidence="2" key="2">
    <citation type="submission" date="2020-11" db="EMBL/GenBank/DDBJ databases">
        <authorList>
            <person name="McCartney M.A."/>
            <person name="Auch B."/>
            <person name="Kono T."/>
            <person name="Mallez S."/>
            <person name="Becker A."/>
            <person name="Gohl D.M."/>
            <person name="Silverstein K.A.T."/>
            <person name="Koren S."/>
            <person name="Bechman K.B."/>
            <person name="Herman A."/>
            <person name="Abrahante J.E."/>
            <person name="Garbe J."/>
        </authorList>
    </citation>
    <scope>NUCLEOTIDE SEQUENCE</scope>
    <source>
        <strain evidence="2">Duluth1</strain>
        <tissue evidence="2">Whole animal</tissue>
    </source>
</reference>
<gene>
    <name evidence="2" type="ORF">DPMN_021506</name>
</gene>
<accession>A0A9D4NIP3</accession>
<dbReference type="PRINTS" id="PR00011">
    <property type="entry name" value="EGFLAMININ"/>
</dbReference>
<proteinExistence type="predicted"/>
<dbReference type="InterPro" id="IPR000742">
    <property type="entry name" value="EGF"/>
</dbReference>
<organism evidence="2 3">
    <name type="scientific">Dreissena polymorpha</name>
    <name type="common">Zebra mussel</name>
    <name type="synonym">Mytilus polymorpha</name>
    <dbReference type="NCBI Taxonomy" id="45954"/>
    <lineage>
        <taxon>Eukaryota</taxon>
        <taxon>Metazoa</taxon>
        <taxon>Spiralia</taxon>
        <taxon>Lophotrochozoa</taxon>
        <taxon>Mollusca</taxon>
        <taxon>Bivalvia</taxon>
        <taxon>Autobranchia</taxon>
        <taxon>Heteroconchia</taxon>
        <taxon>Euheterodonta</taxon>
        <taxon>Imparidentia</taxon>
        <taxon>Neoheterodontei</taxon>
        <taxon>Myida</taxon>
        <taxon>Dreissenoidea</taxon>
        <taxon>Dreissenidae</taxon>
        <taxon>Dreissena</taxon>
    </lineage>
</organism>
<name>A0A9D4NIP3_DREPO</name>
<dbReference type="EMBL" id="JAIWYP010000001">
    <property type="protein sequence ID" value="KAH3897318.1"/>
    <property type="molecule type" value="Genomic_DNA"/>
</dbReference>
<dbReference type="Proteomes" id="UP000828390">
    <property type="component" value="Unassembled WGS sequence"/>
</dbReference>
<evidence type="ECO:0000259" key="1">
    <source>
        <dbReference type="SMART" id="SM00181"/>
    </source>
</evidence>
<feature type="domain" description="EGF-like" evidence="1">
    <location>
        <begin position="1"/>
        <end position="28"/>
    </location>
</feature>
<keyword evidence="3" id="KW-1185">Reference proteome</keyword>
<dbReference type="SMART" id="SM00181">
    <property type="entry name" value="EGF"/>
    <property type="match status" value="3"/>
</dbReference>